<dbReference type="InterPro" id="IPR024462">
    <property type="entry name" value="GH116_N"/>
</dbReference>
<accession>A0ABM4C730</accession>
<dbReference type="Proteomes" id="UP001652625">
    <property type="component" value="Chromosome 07"/>
</dbReference>
<name>A0ABM4C730_HYDVU</name>
<dbReference type="InterPro" id="IPR012341">
    <property type="entry name" value="6hp_glycosidase-like_sf"/>
</dbReference>
<feature type="domain" description="Glycosyl-hydrolase family 116 N-terminal" evidence="2">
    <location>
        <begin position="153"/>
        <end position="478"/>
    </location>
</feature>
<proteinExistence type="predicted"/>
<dbReference type="Gene3D" id="1.50.10.10">
    <property type="match status" value="1"/>
</dbReference>
<dbReference type="Pfam" id="PF12215">
    <property type="entry name" value="Glyco_hydr_116N"/>
    <property type="match status" value="1"/>
</dbReference>
<feature type="domain" description="Glycosyl-hydrolase family 116 catalytic region" evidence="1">
    <location>
        <begin position="609"/>
        <end position="849"/>
    </location>
</feature>
<keyword evidence="3" id="KW-1185">Reference proteome</keyword>
<dbReference type="PANTHER" id="PTHR12654">
    <property type="entry name" value="BILE ACID BETA-GLUCOSIDASE-RELATED"/>
    <property type="match status" value="1"/>
</dbReference>
<reference evidence="4" key="1">
    <citation type="submission" date="2025-08" db="UniProtKB">
        <authorList>
            <consortium name="RefSeq"/>
        </authorList>
    </citation>
    <scope>IDENTIFICATION</scope>
</reference>
<sequence>MEHSVRLKYFNTNKLVEDCIPSSTTWEKIVKGCPGLNRFKYLDEEGDLIMGTTDSEWSAAIAAVSKSKSCICLFPKGIDILEEGGQFTFQYSTKSTKVNGKDVSADKECAKDLICQNIQNMHIDDPINFTPVVNPTLSQFKYSGEALRAVELPLGALGGGCISIGGDGGLRQWQINNRVAHDAHAPNSFFAIKIDNSAVVLQSAELYDDSKFHPSPYITDHFIPGASRDLLKELPGVKSIEITAKFPVVEVAYTDDKLKGFDVHLEAFSPKVPLDSTASSTPVIIFEFYVKNTTKDDAEVSLLSSLQNIAGWDCYTPITNQVYNKNYGGNTNSLYTVGSLYGIDMSNVSMKDLDAFNGHVSIMALSQSGDNMSTMLQYSDVKDLWNNFIQFSSLPGQGEPGTSKVGQTYCGAINMSRKVPAGSSTTFTFLLGWHFPNRYKDWDPFVSIPNTPMFIGTHYSTVWKTIIDVINYTVTHLADLRKLTYNFRDSMFNSTLPWQLIDSAAGRVSVLNSQTFMWHMDGYMYAFEGCYNSSGSCPLNCTHVLNFEMALAFLYPDLERTMREIDLLFQITPHGVVPSRSPCPLELRRLWTTWENYSTDPASCMICVDGELGTVLKTYREIRQGASKGWFNTVWNPIKLLMNRWLDVMDTDKNGMIYGPQPNTYDVATYGYSTLIGLLYLCALRATEEMAKLQNDMDFAKVCRDCFNLGTVNLDKACFTNGKWYTHVMDPAHPYNVLGSCTFIGGMYGQWWAYILNLGYLLPQEHIKSHLKYTYTRNFVPSFDPKTQSPRAFCDQRDSGWVIGVWDDGTKPASPLYYTSEIAWSGVIYPFAAMLIEEGLTKEGLDVLEK</sequence>
<evidence type="ECO:0000259" key="2">
    <source>
        <dbReference type="Pfam" id="PF12215"/>
    </source>
</evidence>
<dbReference type="GeneID" id="100212022"/>
<dbReference type="Pfam" id="PF04685">
    <property type="entry name" value="DUF608"/>
    <property type="match status" value="1"/>
</dbReference>
<dbReference type="SUPFAM" id="SSF48208">
    <property type="entry name" value="Six-hairpin glycosidases"/>
    <property type="match status" value="1"/>
</dbReference>
<dbReference type="InterPro" id="IPR008928">
    <property type="entry name" value="6-hairpin_glycosidase_sf"/>
</dbReference>
<protein>
    <submittedName>
        <fullName evidence="4">Non-lysosomal glucosylceramidase isoform X3</fullName>
    </submittedName>
</protein>
<evidence type="ECO:0000259" key="1">
    <source>
        <dbReference type="Pfam" id="PF04685"/>
    </source>
</evidence>
<dbReference type="PANTHER" id="PTHR12654:SF4">
    <property type="entry name" value="PB1 DOMAIN-CONTAINING PROTEIN"/>
    <property type="match status" value="1"/>
</dbReference>
<evidence type="ECO:0000313" key="3">
    <source>
        <dbReference type="Proteomes" id="UP001652625"/>
    </source>
</evidence>
<dbReference type="InterPro" id="IPR052566">
    <property type="entry name" value="Non-lysos_glucosylceramidase"/>
</dbReference>
<dbReference type="RefSeq" id="XP_065657389.1">
    <property type="nucleotide sequence ID" value="XM_065801317.1"/>
</dbReference>
<organism evidence="3 4">
    <name type="scientific">Hydra vulgaris</name>
    <name type="common">Hydra</name>
    <name type="synonym">Hydra attenuata</name>
    <dbReference type="NCBI Taxonomy" id="6087"/>
    <lineage>
        <taxon>Eukaryota</taxon>
        <taxon>Metazoa</taxon>
        <taxon>Cnidaria</taxon>
        <taxon>Hydrozoa</taxon>
        <taxon>Hydroidolina</taxon>
        <taxon>Anthoathecata</taxon>
        <taxon>Aplanulata</taxon>
        <taxon>Hydridae</taxon>
        <taxon>Hydra</taxon>
    </lineage>
</organism>
<gene>
    <name evidence="4" type="primary">LOC100212022</name>
</gene>
<dbReference type="InterPro" id="IPR006775">
    <property type="entry name" value="GH116_catalytic"/>
</dbReference>
<evidence type="ECO:0000313" key="4">
    <source>
        <dbReference type="RefSeq" id="XP_065657389.1"/>
    </source>
</evidence>